<dbReference type="Gene3D" id="4.10.240.10">
    <property type="entry name" value="Zn(2)-C6 fungal-type DNA-binding domain"/>
    <property type="match status" value="1"/>
</dbReference>
<evidence type="ECO:0000313" key="8">
    <source>
        <dbReference type="EMBL" id="KAK8053730.1"/>
    </source>
</evidence>
<evidence type="ECO:0000256" key="3">
    <source>
        <dbReference type="ARBA" id="ARBA00023125"/>
    </source>
</evidence>
<dbReference type="PROSITE" id="PS00463">
    <property type="entry name" value="ZN2_CY6_FUNGAL_1"/>
    <property type="match status" value="1"/>
</dbReference>
<gene>
    <name evidence="8" type="ORF">PG996_013031</name>
</gene>
<keyword evidence="4" id="KW-0804">Transcription</keyword>
<sequence length="232" mass="25359">MEDVNTSARLRNACDACHRLKRKCTGAMPCENCSLSGSSCFYSVAGRLGRPPGSRSRRNAESARSSKTRDAGLSISLTGNLANSELNNMLGLDLSLGSFDQMPSYEMFMNPTQNPDPVMNPFPTIEADPNQVFEHLSPLDISNMSPSTSGNNTPLSISPIQMQPESQRKQPEHQNNTFVQTPFLTSPATASGTNTDTYKAATLSNLCSQQASKLPMPFRPELPYPRPKERRG</sequence>
<feature type="region of interest" description="Disordered" evidence="6">
    <location>
        <begin position="142"/>
        <end position="173"/>
    </location>
</feature>
<dbReference type="EMBL" id="JAQQWM010000008">
    <property type="protein sequence ID" value="KAK8053730.1"/>
    <property type="molecule type" value="Genomic_DNA"/>
</dbReference>
<dbReference type="InterPro" id="IPR001138">
    <property type="entry name" value="Zn2Cys6_DnaBD"/>
</dbReference>
<dbReference type="CDD" id="cd00067">
    <property type="entry name" value="GAL4"/>
    <property type="match status" value="1"/>
</dbReference>
<organism evidence="8 9">
    <name type="scientific">Apiospora saccharicola</name>
    <dbReference type="NCBI Taxonomy" id="335842"/>
    <lineage>
        <taxon>Eukaryota</taxon>
        <taxon>Fungi</taxon>
        <taxon>Dikarya</taxon>
        <taxon>Ascomycota</taxon>
        <taxon>Pezizomycotina</taxon>
        <taxon>Sordariomycetes</taxon>
        <taxon>Xylariomycetidae</taxon>
        <taxon>Amphisphaeriales</taxon>
        <taxon>Apiosporaceae</taxon>
        <taxon>Apiospora</taxon>
    </lineage>
</organism>
<accession>A0ABR1U4C5</accession>
<feature type="compositionally biased region" description="Polar residues" evidence="6">
    <location>
        <begin position="142"/>
        <end position="165"/>
    </location>
</feature>
<dbReference type="SUPFAM" id="SSF57701">
    <property type="entry name" value="Zn2/Cys6 DNA-binding domain"/>
    <property type="match status" value="1"/>
</dbReference>
<feature type="domain" description="Zn(2)-C6 fungal-type" evidence="7">
    <location>
        <begin position="13"/>
        <end position="42"/>
    </location>
</feature>
<feature type="region of interest" description="Disordered" evidence="6">
    <location>
        <begin position="48"/>
        <end position="71"/>
    </location>
</feature>
<evidence type="ECO:0000256" key="2">
    <source>
        <dbReference type="ARBA" id="ARBA00023015"/>
    </source>
</evidence>
<protein>
    <recommendedName>
        <fullName evidence="7">Zn(2)-C6 fungal-type domain-containing protein</fullName>
    </recommendedName>
</protein>
<feature type="region of interest" description="Disordered" evidence="6">
    <location>
        <begin position="209"/>
        <end position="232"/>
    </location>
</feature>
<name>A0ABR1U4C5_9PEZI</name>
<evidence type="ECO:0000256" key="5">
    <source>
        <dbReference type="ARBA" id="ARBA00023242"/>
    </source>
</evidence>
<evidence type="ECO:0000256" key="1">
    <source>
        <dbReference type="ARBA" id="ARBA00004123"/>
    </source>
</evidence>
<comment type="caution">
    <text evidence="8">The sequence shown here is derived from an EMBL/GenBank/DDBJ whole genome shotgun (WGS) entry which is preliminary data.</text>
</comment>
<comment type="subcellular location">
    <subcellularLocation>
        <location evidence="1">Nucleus</location>
    </subcellularLocation>
</comment>
<dbReference type="Proteomes" id="UP001446871">
    <property type="component" value="Unassembled WGS sequence"/>
</dbReference>
<evidence type="ECO:0000256" key="4">
    <source>
        <dbReference type="ARBA" id="ARBA00023163"/>
    </source>
</evidence>
<dbReference type="InterPro" id="IPR036864">
    <property type="entry name" value="Zn2-C6_fun-type_DNA-bd_sf"/>
</dbReference>
<dbReference type="SMART" id="SM00066">
    <property type="entry name" value="GAL4"/>
    <property type="match status" value="1"/>
</dbReference>
<evidence type="ECO:0000256" key="6">
    <source>
        <dbReference type="SAM" id="MobiDB-lite"/>
    </source>
</evidence>
<keyword evidence="5" id="KW-0539">Nucleus</keyword>
<reference evidence="8 9" key="1">
    <citation type="submission" date="2023-01" db="EMBL/GenBank/DDBJ databases">
        <title>Analysis of 21 Apiospora genomes using comparative genomics revels a genus with tremendous synthesis potential of carbohydrate active enzymes and secondary metabolites.</title>
        <authorList>
            <person name="Sorensen T."/>
        </authorList>
    </citation>
    <scope>NUCLEOTIDE SEQUENCE [LARGE SCALE GENOMIC DNA]</scope>
    <source>
        <strain evidence="8 9">CBS 83171</strain>
    </source>
</reference>
<proteinExistence type="predicted"/>
<keyword evidence="9" id="KW-1185">Reference proteome</keyword>
<evidence type="ECO:0000313" key="9">
    <source>
        <dbReference type="Proteomes" id="UP001446871"/>
    </source>
</evidence>
<dbReference type="PANTHER" id="PTHR47540">
    <property type="entry name" value="THIAMINE REPRESSIBLE GENES REGULATORY PROTEIN THI5"/>
    <property type="match status" value="1"/>
</dbReference>
<evidence type="ECO:0000259" key="7">
    <source>
        <dbReference type="PROSITE" id="PS50048"/>
    </source>
</evidence>
<dbReference type="PROSITE" id="PS50048">
    <property type="entry name" value="ZN2_CY6_FUNGAL_2"/>
    <property type="match status" value="1"/>
</dbReference>
<keyword evidence="3" id="KW-0238">DNA-binding</keyword>
<dbReference type="Pfam" id="PF00172">
    <property type="entry name" value="Zn_clus"/>
    <property type="match status" value="1"/>
</dbReference>
<keyword evidence="2" id="KW-0805">Transcription regulation</keyword>
<dbReference type="InterPro" id="IPR051711">
    <property type="entry name" value="Stress_Response_Reg"/>
</dbReference>
<dbReference type="PANTHER" id="PTHR47540:SF6">
    <property type="entry name" value="ZN(II)2CYS6 TRANSCRIPTION FACTOR (EUROFUNG)"/>
    <property type="match status" value="1"/>
</dbReference>